<accession>A0A0Q4B2K5</accession>
<gene>
    <name evidence="3" type="ORF">AL399_08855</name>
</gene>
<dbReference type="InterPro" id="IPR032675">
    <property type="entry name" value="LRR_dom_sf"/>
</dbReference>
<dbReference type="Gene3D" id="3.80.10.10">
    <property type="entry name" value="Ribonuclease Inhibitor"/>
    <property type="match status" value="1"/>
</dbReference>
<feature type="signal peptide" evidence="1">
    <location>
        <begin position="1"/>
        <end position="30"/>
    </location>
</feature>
<dbReference type="PATRIC" id="fig|1702214.3.peg.453"/>
<dbReference type="InterPro" id="IPR053139">
    <property type="entry name" value="Surface_bspA-like"/>
</dbReference>
<sequence>MYRFYTQIRGLMRVAMLALLSIGLAWQASAQSITVQVTDAHGTTQKQGNSLSEAMADVVYLEVKGLEVTAGSVTAADWDWLKGIKNQLKENLQRLVVAEGVPTAAMPNECLRECKGLEEVKLLGITEIGERAFYECSVLKDVVIPTVEEVKEYAFYNCESLKHLDILKVKTLGRYCLEYCKKLCSLKCPRLETIGTESLFGAKQLHNLYLGATPPEIKDYYPFSGCPSPRYLILADPDGKPLEGAALTAAKNAYGAQSQGRKWHGWTYLGLRSIHSTYTSGKEHVTNLLPEFAGKEATITLTVDKGYRLKSLEVHKAGDPSTKVPVTSSGKDNQFTMPDFDVEATVEVVPITYTVAFKNSYYSHPKGTMNPQTFFYDEEKALDKCAFTWSGHTFKGWRKSFGSVEFSDGQVVKNLTDEEGKQVELYAEWEAAPQRAVNIETKYLDNNYYVRAKVVITKADGEEYNGYNPLYQGEVVTVTVKMDPTYSDGWKVVKITLNGQEINDGHTFTVGSEDVHIVVTLALRKELYLAGAPYDGGQLVVKDAEGKTLTLPVELPEGTEVTVLAYPKEGYWLRNITFNGNAQKVSYGTTKFKIVKGTNQLSATFDHELKRGHVLLPGQGYPAFVESVVGGSIRVTIGGTEVKPVGASWLDFSNWNAGEEVSIVFLPQDGYRPAKLIVMGETVSISDNKATWTLREGKNEIWYAFTSGKGEEPNVDRVESLLLASTSVVENPFTDRLLVEGAQRVQSYHLLNAAGQSVYRDTHSGSERLEIATSGLPAGLYLLWLQADDGAKVLRVIKQ</sequence>
<feature type="chain" id="PRO_5006212443" description="Bacterial repeat domain-containing protein" evidence="1">
    <location>
        <begin position="31"/>
        <end position="799"/>
    </location>
</feature>
<evidence type="ECO:0000313" key="4">
    <source>
        <dbReference type="Proteomes" id="UP000054172"/>
    </source>
</evidence>
<dbReference type="STRING" id="1702214.AL399_08855"/>
<evidence type="ECO:0000313" key="3">
    <source>
        <dbReference type="EMBL" id="KQM08162.1"/>
    </source>
</evidence>
<keyword evidence="4" id="KW-1185">Reference proteome</keyword>
<dbReference type="Proteomes" id="UP000054172">
    <property type="component" value="Unassembled WGS sequence"/>
</dbReference>
<dbReference type="SUPFAM" id="SSF52058">
    <property type="entry name" value="L domain-like"/>
    <property type="match status" value="1"/>
</dbReference>
<evidence type="ECO:0000256" key="1">
    <source>
        <dbReference type="SAM" id="SignalP"/>
    </source>
</evidence>
<keyword evidence="1" id="KW-0732">Signal</keyword>
<dbReference type="AlphaFoldDB" id="A0A0Q4B2K5"/>
<protein>
    <recommendedName>
        <fullName evidence="2">Bacterial repeat domain-containing protein</fullName>
    </recommendedName>
</protein>
<evidence type="ECO:0000259" key="2">
    <source>
        <dbReference type="Pfam" id="PF18998"/>
    </source>
</evidence>
<dbReference type="NCBIfam" id="TIGR04183">
    <property type="entry name" value="Por_Secre_tail"/>
    <property type="match status" value="1"/>
</dbReference>
<organism evidence="3 4">
    <name type="scientific">Candidatus [Bacteroides] periocalifornicus</name>
    <dbReference type="NCBI Taxonomy" id="1702214"/>
    <lineage>
        <taxon>Bacteria</taxon>
        <taxon>Pseudomonadati</taxon>
        <taxon>Bacteroidota</taxon>
    </lineage>
</organism>
<feature type="domain" description="Bacterial repeat" evidence="2">
    <location>
        <begin position="552"/>
        <end position="607"/>
    </location>
</feature>
<dbReference type="PANTHER" id="PTHR45661:SF3">
    <property type="entry name" value="IG-LIKE DOMAIN-CONTAINING PROTEIN"/>
    <property type="match status" value="1"/>
</dbReference>
<dbReference type="InterPro" id="IPR026906">
    <property type="entry name" value="LRR_5"/>
</dbReference>
<proteinExistence type="predicted"/>
<comment type="caution">
    <text evidence="3">The sequence shown here is derived from an EMBL/GenBank/DDBJ whole genome shotgun (WGS) entry which is preliminary data.</text>
</comment>
<dbReference type="PANTHER" id="PTHR45661">
    <property type="entry name" value="SURFACE ANTIGEN"/>
    <property type="match status" value="1"/>
</dbReference>
<reference evidence="3" key="1">
    <citation type="submission" date="2015-08" db="EMBL/GenBank/DDBJ databases">
        <title>Candidatus Bacteriodes Periocalifornicus.</title>
        <authorList>
            <person name="McLean J.S."/>
            <person name="Kelley S."/>
        </authorList>
    </citation>
    <scope>NUCLEOTIDE SEQUENCE [LARGE SCALE GENOMIC DNA]</scope>
    <source>
        <strain evidence="3">12B</strain>
    </source>
</reference>
<dbReference type="InterPro" id="IPR026444">
    <property type="entry name" value="Secre_tail"/>
</dbReference>
<dbReference type="Pfam" id="PF18998">
    <property type="entry name" value="Flg_new_2"/>
    <property type="match status" value="1"/>
</dbReference>
<name>A0A0Q4B2K5_9BACT</name>
<dbReference type="InterPro" id="IPR044060">
    <property type="entry name" value="Bacterial_rp_domain"/>
</dbReference>
<dbReference type="Pfam" id="PF13306">
    <property type="entry name" value="LRR_5"/>
    <property type="match status" value="1"/>
</dbReference>
<dbReference type="EMBL" id="LIIK01000062">
    <property type="protein sequence ID" value="KQM08162.1"/>
    <property type="molecule type" value="Genomic_DNA"/>
</dbReference>